<reference evidence="2 3" key="1">
    <citation type="journal article" date="2018" name="Front. Plant Sci.">
        <title>Red Clover (Trifolium pratense) and Zigzag Clover (T. medium) - A Picture of Genomic Similarities and Differences.</title>
        <authorList>
            <person name="Dluhosova J."/>
            <person name="Istvanek J."/>
            <person name="Nedelnik J."/>
            <person name="Repkova J."/>
        </authorList>
    </citation>
    <scope>NUCLEOTIDE SEQUENCE [LARGE SCALE GENOMIC DNA]</scope>
    <source>
        <strain evidence="3">cv. 10/8</strain>
        <tissue evidence="2">Leaf</tissue>
    </source>
</reference>
<comment type="caution">
    <text evidence="2">The sequence shown here is derived from an EMBL/GenBank/DDBJ whole genome shotgun (WGS) entry which is preliminary data.</text>
</comment>
<accession>A0A392SA32</accession>
<name>A0A392SA32_9FABA</name>
<sequence length="91" mass="10154">KSTPSFAGSRKPGSSQYPRATPRRRKVKTEFSNLAEFANNVVRGISSIHKRAYDVMLPDNTSATVFDFVEIYGTVLKEFKASLDAAREARL</sequence>
<protein>
    <submittedName>
        <fullName evidence="2">Uncharacterized protein</fullName>
    </submittedName>
</protein>
<keyword evidence="3" id="KW-1185">Reference proteome</keyword>
<evidence type="ECO:0000256" key="1">
    <source>
        <dbReference type="SAM" id="MobiDB-lite"/>
    </source>
</evidence>
<dbReference type="EMBL" id="LXQA010348939">
    <property type="protein sequence ID" value="MCI45813.1"/>
    <property type="molecule type" value="Genomic_DNA"/>
</dbReference>
<feature type="non-terminal residue" evidence="2">
    <location>
        <position position="1"/>
    </location>
</feature>
<feature type="region of interest" description="Disordered" evidence="1">
    <location>
        <begin position="1"/>
        <end position="26"/>
    </location>
</feature>
<dbReference type="AlphaFoldDB" id="A0A392SA32"/>
<evidence type="ECO:0000313" key="2">
    <source>
        <dbReference type="EMBL" id="MCI45813.1"/>
    </source>
</evidence>
<evidence type="ECO:0000313" key="3">
    <source>
        <dbReference type="Proteomes" id="UP000265520"/>
    </source>
</evidence>
<organism evidence="2 3">
    <name type="scientific">Trifolium medium</name>
    <dbReference type="NCBI Taxonomy" id="97028"/>
    <lineage>
        <taxon>Eukaryota</taxon>
        <taxon>Viridiplantae</taxon>
        <taxon>Streptophyta</taxon>
        <taxon>Embryophyta</taxon>
        <taxon>Tracheophyta</taxon>
        <taxon>Spermatophyta</taxon>
        <taxon>Magnoliopsida</taxon>
        <taxon>eudicotyledons</taxon>
        <taxon>Gunneridae</taxon>
        <taxon>Pentapetalae</taxon>
        <taxon>rosids</taxon>
        <taxon>fabids</taxon>
        <taxon>Fabales</taxon>
        <taxon>Fabaceae</taxon>
        <taxon>Papilionoideae</taxon>
        <taxon>50 kb inversion clade</taxon>
        <taxon>NPAAA clade</taxon>
        <taxon>Hologalegina</taxon>
        <taxon>IRL clade</taxon>
        <taxon>Trifolieae</taxon>
        <taxon>Trifolium</taxon>
    </lineage>
</organism>
<proteinExistence type="predicted"/>
<dbReference type="Proteomes" id="UP000265520">
    <property type="component" value="Unassembled WGS sequence"/>
</dbReference>
<feature type="compositionally biased region" description="Polar residues" evidence="1">
    <location>
        <begin position="1"/>
        <end position="18"/>
    </location>
</feature>